<protein>
    <submittedName>
        <fullName evidence="2">Lactococcin family bacteriocin</fullName>
    </submittedName>
</protein>
<sequence length="54" mass="5894">MENQINFELVSEEELMTINGGRHSQQGEGGGYGSSSDTWGGWNLPWHSLGSLGR</sequence>
<dbReference type="Proteomes" id="UP000192095">
    <property type="component" value="Plasmid pUC06D"/>
</dbReference>
<accession>A0A1V0NYL7</accession>
<evidence type="ECO:0000256" key="1">
    <source>
        <dbReference type="SAM" id="MobiDB-lite"/>
    </source>
</evidence>
<organism evidence="2 3">
    <name type="scientific">Lactococcus lactis subsp. lactis</name>
    <name type="common">Streptococcus lactis</name>
    <dbReference type="NCBI Taxonomy" id="1360"/>
    <lineage>
        <taxon>Bacteria</taxon>
        <taxon>Bacillati</taxon>
        <taxon>Bacillota</taxon>
        <taxon>Bacilli</taxon>
        <taxon>Lactobacillales</taxon>
        <taxon>Streptococcaceae</taxon>
        <taxon>Lactococcus</taxon>
    </lineage>
</organism>
<reference evidence="2 3" key="1">
    <citation type="journal article" date="2017" name="BMC Genomics">
        <title>Comparative and functional genomics of the Lactococcus lactis taxon; insights into evolution and niche adaptation.</title>
        <authorList>
            <person name="Kelleher P."/>
            <person name="Bottacini F."/>
            <person name="Mahony J."/>
            <person name="Kilcawley K.N."/>
            <person name="van Sinderen D."/>
        </authorList>
    </citation>
    <scope>NUCLEOTIDE SEQUENCE [LARGE SCALE GENOMIC DNA]</scope>
    <source>
        <strain evidence="2 3">UC06</strain>
        <plasmid evidence="3">puc06c</plasmid>
    </source>
</reference>
<feature type="region of interest" description="Disordered" evidence="1">
    <location>
        <begin position="20"/>
        <end position="44"/>
    </location>
</feature>
<proteinExistence type="predicted"/>
<keyword evidence="2" id="KW-0614">Plasmid</keyword>
<dbReference type="GO" id="GO:0005576">
    <property type="term" value="C:extracellular region"/>
    <property type="evidence" value="ECO:0007669"/>
    <property type="project" value="InterPro"/>
</dbReference>
<evidence type="ECO:0000313" key="2">
    <source>
        <dbReference type="EMBL" id="ARE19537.1"/>
    </source>
</evidence>
<dbReference type="AlphaFoldDB" id="A0A1V0NYL7"/>
<dbReference type="GO" id="GO:0042742">
    <property type="term" value="P:defense response to bacterium"/>
    <property type="evidence" value="ECO:0007669"/>
    <property type="project" value="InterPro"/>
</dbReference>
<dbReference type="Pfam" id="PF04369">
    <property type="entry name" value="Lactococcin"/>
    <property type="match status" value="1"/>
</dbReference>
<dbReference type="EMBL" id="CP016736">
    <property type="protein sequence ID" value="ARE19537.1"/>
    <property type="molecule type" value="Genomic_DNA"/>
</dbReference>
<evidence type="ECO:0000313" key="3">
    <source>
        <dbReference type="Proteomes" id="UP000192095"/>
    </source>
</evidence>
<geneLocation type="plasmid" evidence="3">
    <name>puc06c</name>
</geneLocation>
<name>A0A1V0NYL7_LACLL</name>
<gene>
    <name evidence="2" type="ORF">LLUC06_04195</name>
</gene>
<dbReference type="RefSeq" id="WP_021166195.1">
    <property type="nucleotide sequence ID" value="NZ_CAKMCW010000070.1"/>
</dbReference>
<dbReference type="InterPro" id="IPR007464">
    <property type="entry name" value="Bacteriocin_IId"/>
</dbReference>